<evidence type="ECO:0000313" key="2">
    <source>
        <dbReference type="RefSeq" id="XP_033458203.1"/>
    </source>
</evidence>
<sequence length="95" mass="10472">MPLALGTISHACTPIIATATTTSIDSLEVIHDECRPHKFQYLHTKVLSEQFCNDNGNRERRVSAALPACACQDFNPFRTTVGAQYDGIVKRVPIV</sequence>
<accession>A0A6J3M2M4</accession>
<dbReference type="GeneID" id="54357890"/>
<evidence type="ECO:0000313" key="1">
    <source>
        <dbReference type="Proteomes" id="UP000504637"/>
    </source>
</evidence>
<reference evidence="2" key="3">
    <citation type="submission" date="2025-08" db="UniProtKB">
        <authorList>
            <consortium name="RefSeq"/>
        </authorList>
    </citation>
    <scope>IDENTIFICATION</scope>
    <source>
        <strain evidence="2">CBS 342.82</strain>
    </source>
</reference>
<keyword evidence="1" id="KW-1185">Reference proteome</keyword>
<reference evidence="2" key="1">
    <citation type="submission" date="2020-01" db="EMBL/GenBank/DDBJ databases">
        <authorList>
            <consortium name="DOE Joint Genome Institute"/>
            <person name="Haridas S."/>
            <person name="Albert R."/>
            <person name="Binder M."/>
            <person name="Bloem J."/>
            <person name="Labutti K."/>
            <person name="Salamov A."/>
            <person name="Andreopoulos B."/>
            <person name="Baker S.E."/>
            <person name="Barry K."/>
            <person name="Bills G."/>
            <person name="Bluhm B.H."/>
            <person name="Cannon C."/>
            <person name="Castanera R."/>
            <person name="Culley D.E."/>
            <person name="Daum C."/>
            <person name="Ezra D."/>
            <person name="Gonzalez J.B."/>
            <person name="Henrissat B."/>
            <person name="Kuo A."/>
            <person name="Liang C."/>
            <person name="Lipzen A."/>
            <person name="Lutzoni F."/>
            <person name="Magnuson J."/>
            <person name="Mondo S."/>
            <person name="Nolan M."/>
            <person name="Ohm R."/>
            <person name="Pangilinan J."/>
            <person name="Park H.-J."/>
            <person name="Ramirez L."/>
            <person name="Alfaro M."/>
            <person name="Sun H."/>
            <person name="Tritt A."/>
            <person name="Yoshinaga Y."/>
            <person name="Zwiers L.-H."/>
            <person name="Turgeon B.G."/>
            <person name="Goodwin S.B."/>
            <person name="Spatafora J.W."/>
            <person name="Crous P.W."/>
            <person name="Grigoriev I.V."/>
        </authorList>
    </citation>
    <scope>NUCLEOTIDE SEQUENCE</scope>
    <source>
        <strain evidence="2">CBS 342.82</strain>
    </source>
</reference>
<dbReference type="RefSeq" id="XP_033458203.1">
    <property type="nucleotide sequence ID" value="XM_033600090.1"/>
</dbReference>
<name>A0A6J3M2M4_9PEZI</name>
<reference evidence="2" key="2">
    <citation type="submission" date="2020-04" db="EMBL/GenBank/DDBJ databases">
        <authorList>
            <consortium name="NCBI Genome Project"/>
        </authorList>
    </citation>
    <scope>NUCLEOTIDE SEQUENCE</scope>
    <source>
        <strain evidence="2">CBS 342.82</strain>
    </source>
</reference>
<gene>
    <name evidence="2" type="ORF">K489DRAFT_267876</name>
</gene>
<dbReference type="Proteomes" id="UP000504637">
    <property type="component" value="Unplaced"/>
</dbReference>
<dbReference type="AlphaFoldDB" id="A0A6J3M2M4"/>
<organism evidence="2">
    <name type="scientific">Dissoconium aciculare CBS 342.82</name>
    <dbReference type="NCBI Taxonomy" id="1314786"/>
    <lineage>
        <taxon>Eukaryota</taxon>
        <taxon>Fungi</taxon>
        <taxon>Dikarya</taxon>
        <taxon>Ascomycota</taxon>
        <taxon>Pezizomycotina</taxon>
        <taxon>Dothideomycetes</taxon>
        <taxon>Dothideomycetidae</taxon>
        <taxon>Mycosphaerellales</taxon>
        <taxon>Dissoconiaceae</taxon>
        <taxon>Dissoconium</taxon>
    </lineage>
</organism>
<proteinExistence type="predicted"/>
<protein>
    <submittedName>
        <fullName evidence="2">Uncharacterized protein</fullName>
    </submittedName>
</protein>